<evidence type="ECO:0000256" key="2">
    <source>
        <dbReference type="SAM" id="SignalP"/>
    </source>
</evidence>
<proteinExistence type="predicted"/>
<feature type="region of interest" description="Disordered" evidence="1">
    <location>
        <begin position="135"/>
        <end position="168"/>
    </location>
</feature>
<dbReference type="Proteomes" id="UP000501623">
    <property type="component" value="Chromosome"/>
</dbReference>
<dbReference type="EMBL" id="CP053538">
    <property type="protein sequence ID" value="QJX46722.1"/>
    <property type="molecule type" value="Genomic_DNA"/>
</dbReference>
<keyword evidence="4" id="KW-1185">Reference proteome</keyword>
<sequence length="187" mass="19436">MKYLLYCVLATSLLPSAPTTAQSVPASAATSATTYTVQGRVTNRSNGQGLPGVTVLVKGTSIGVSTTADGSYSIQVPKQAKALVFSTIGFIQQEVKLTGQPIINVGLASDSQQLSEVVVTGMAGKAAGISVRVRGNSLGKRKERQAPASAPHGYSYPAQPEPGAGESYATIYRKRLSQRDQGAAQHL</sequence>
<evidence type="ECO:0008006" key="5">
    <source>
        <dbReference type="Google" id="ProtNLM"/>
    </source>
</evidence>
<reference evidence="3 4" key="1">
    <citation type="submission" date="2020-05" db="EMBL/GenBank/DDBJ databases">
        <title>Complete genome sequence of Hymenobacter sp. TS19 in Coasted Sand Dune.</title>
        <authorList>
            <person name="Lee J.-H."/>
            <person name="Jung J.-H."/>
            <person name="Jeong S."/>
            <person name="Zhao L."/>
            <person name="Kim M.-K."/>
            <person name="Seo H.-S."/>
            <person name="Lim S."/>
        </authorList>
    </citation>
    <scope>NUCLEOTIDE SEQUENCE [LARGE SCALE GENOMIC DNA]</scope>
    <source>
        <strain evidence="3 4">TS19</strain>
    </source>
</reference>
<gene>
    <name evidence="3" type="ORF">HMJ29_07130</name>
</gene>
<protein>
    <recommendedName>
        <fullName evidence="5">Carboxypeptidase-like regulatory domain-containing protein</fullName>
    </recommendedName>
</protein>
<name>A0A6M6BFJ3_9BACT</name>
<dbReference type="Gene3D" id="2.60.40.1120">
    <property type="entry name" value="Carboxypeptidase-like, regulatory domain"/>
    <property type="match status" value="1"/>
</dbReference>
<accession>A0A6M6BFJ3</accession>
<evidence type="ECO:0000256" key="1">
    <source>
        <dbReference type="SAM" id="MobiDB-lite"/>
    </source>
</evidence>
<dbReference type="SUPFAM" id="SSF49464">
    <property type="entry name" value="Carboxypeptidase regulatory domain-like"/>
    <property type="match status" value="1"/>
</dbReference>
<feature type="chain" id="PRO_5027118730" description="Carboxypeptidase-like regulatory domain-containing protein" evidence="2">
    <location>
        <begin position="22"/>
        <end position="187"/>
    </location>
</feature>
<dbReference type="RefSeq" id="WP_171590830.1">
    <property type="nucleotide sequence ID" value="NZ_CP053538.1"/>
</dbReference>
<dbReference type="AlphaFoldDB" id="A0A6M6BFJ3"/>
<dbReference type="Pfam" id="PF13715">
    <property type="entry name" value="CarbopepD_reg_2"/>
    <property type="match status" value="1"/>
</dbReference>
<evidence type="ECO:0000313" key="3">
    <source>
        <dbReference type="EMBL" id="QJX46722.1"/>
    </source>
</evidence>
<keyword evidence="2" id="KW-0732">Signal</keyword>
<evidence type="ECO:0000313" key="4">
    <source>
        <dbReference type="Proteomes" id="UP000501623"/>
    </source>
</evidence>
<dbReference type="KEGG" id="hts:HMJ29_07130"/>
<feature type="signal peptide" evidence="2">
    <location>
        <begin position="1"/>
        <end position="21"/>
    </location>
</feature>
<organism evidence="3 4">
    <name type="scientific">Hymenobacter taeanensis</name>
    <dbReference type="NCBI Taxonomy" id="2735321"/>
    <lineage>
        <taxon>Bacteria</taxon>
        <taxon>Pseudomonadati</taxon>
        <taxon>Bacteroidota</taxon>
        <taxon>Cytophagia</taxon>
        <taxon>Cytophagales</taxon>
        <taxon>Hymenobacteraceae</taxon>
        <taxon>Hymenobacter</taxon>
    </lineage>
</organism>
<dbReference type="InterPro" id="IPR008969">
    <property type="entry name" value="CarboxyPept-like_regulatory"/>
</dbReference>